<keyword evidence="1" id="KW-0175">Coiled coil</keyword>
<evidence type="ECO:0000256" key="1">
    <source>
        <dbReference type="SAM" id="Coils"/>
    </source>
</evidence>
<name>A0A2G8L3N8_STIJA</name>
<feature type="region of interest" description="Disordered" evidence="2">
    <location>
        <begin position="94"/>
        <end position="115"/>
    </location>
</feature>
<gene>
    <name evidence="3" type="ORF">BSL78_08213</name>
</gene>
<protein>
    <submittedName>
        <fullName evidence="3">Uncharacterized protein</fullName>
    </submittedName>
</protein>
<organism evidence="3 4">
    <name type="scientific">Stichopus japonicus</name>
    <name type="common">Sea cucumber</name>
    <dbReference type="NCBI Taxonomy" id="307972"/>
    <lineage>
        <taxon>Eukaryota</taxon>
        <taxon>Metazoa</taxon>
        <taxon>Echinodermata</taxon>
        <taxon>Eleutherozoa</taxon>
        <taxon>Echinozoa</taxon>
        <taxon>Holothuroidea</taxon>
        <taxon>Aspidochirotacea</taxon>
        <taxon>Aspidochirotida</taxon>
        <taxon>Stichopodidae</taxon>
        <taxon>Apostichopus</taxon>
    </lineage>
</organism>
<sequence length="214" mass="23973">MEIKNVPFKPLPSNSRVEGQLTVPFPLAITPLLSVSAQRISSSEKNVSRRKIFSDRVTLNNSQRDLLHRLTQTGYNTFDSVGPSLGQIRATRDACDSSAPSGAQGLANQEEQFSQPATEVLSVGSDSDDSVFAWDDDDECSNCSSGYDTRQSSAYPTPLPTLQMHGRFTRELKQYAKAEAARIRAEKERQREVEDEFRRYQENTICHRIKGIVQ</sequence>
<dbReference type="EMBL" id="MRZV01000231">
    <property type="protein sequence ID" value="PIK54876.1"/>
    <property type="molecule type" value="Genomic_DNA"/>
</dbReference>
<proteinExistence type="predicted"/>
<feature type="compositionally biased region" description="Polar residues" evidence="2">
    <location>
        <begin position="98"/>
        <end position="115"/>
    </location>
</feature>
<evidence type="ECO:0000256" key="2">
    <source>
        <dbReference type="SAM" id="MobiDB-lite"/>
    </source>
</evidence>
<dbReference type="Proteomes" id="UP000230750">
    <property type="component" value="Unassembled WGS sequence"/>
</dbReference>
<reference evidence="3 4" key="1">
    <citation type="journal article" date="2017" name="PLoS Biol.">
        <title>The sea cucumber genome provides insights into morphological evolution and visceral regeneration.</title>
        <authorList>
            <person name="Zhang X."/>
            <person name="Sun L."/>
            <person name="Yuan J."/>
            <person name="Sun Y."/>
            <person name="Gao Y."/>
            <person name="Zhang L."/>
            <person name="Li S."/>
            <person name="Dai H."/>
            <person name="Hamel J.F."/>
            <person name="Liu C."/>
            <person name="Yu Y."/>
            <person name="Liu S."/>
            <person name="Lin W."/>
            <person name="Guo K."/>
            <person name="Jin S."/>
            <person name="Xu P."/>
            <person name="Storey K.B."/>
            <person name="Huan P."/>
            <person name="Zhang T."/>
            <person name="Zhou Y."/>
            <person name="Zhang J."/>
            <person name="Lin C."/>
            <person name="Li X."/>
            <person name="Xing L."/>
            <person name="Huo D."/>
            <person name="Sun M."/>
            <person name="Wang L."/>
            <person name="Mercier A."/>
            <person name="Li F."/>
            <person name="Yang H."/>
            <person name="Xiang J."/>
        </authorList>
    </citation>
    <scope>NUCLEOTIDE SEQUENCE [LARGE SCALE GENOMIC DNA]</scope>
    <source>
        <strain evidence="3">Shaxun</strain>
        <tissue evidence="3">Muscle</tissue>
    </source>
</reference>
<keyword evidence="4" id="KW-1185">Reference proteome</keyword>
<comment type="caution">
    <text evidence="3">The sequence shown here is derived from an EMBL/GenBank/DDBJ whole genome shotgun (WGS) entry which is preliminary data.</text>
</comment>
<evidence type="ECO:0000313" key="4">
    <source>
        <dbReference type="Proteomes" id="UP000230750"/>
    </source>
</evidence>
<evidence type="ECO:0000313" key="3">
    <source>
        <dbReference type="EMBL" id="PIK54876.1"/>
    </source>
</evidence>
<feature type="coiled-coil region" evidence="1">
    <location>
        <begin position="175"/>
        <end position="203"/>
    </location>
</feature>
<dbReference type="AlphaFoldDB" id="A0A2G8L3N8"/>
<accession>A0A2G8L3N8</accession>